<feature type="domain" description="Methyltransferase" evidence="1">
    <location>
        <begin position="58"/>
        <end position="128"/>
    </location>
</feature>
<sequence>MSEPSLDGAYALNSLDDTKRLYADWAESYDSDFAGQMDFTLPASVAEAFAAAGGAGPVLDFGCGTGLIGERLTQLGVGPLDGADLSKEMLAVAARKGCYGHLVSGDVLDGYHMPGAPYAGVVSSGTFTNGHVGPEAISILLDLAAPGALFALSVNKQHFEALGFQAALDGLADRIAALELPEVRFYGPNATGAHKDDTGYIATFRKR</sequence>
<protein>
    <recommendedName>
        <fullName evidence="1">Methyltransferase domain-containing protein</fullName>
    </recommendedName>
</protein>
<evidence type="ECO:0000313" key="2">
    <source>
        <dbReference type="EMBL" id="KMW59721.1"/>
    </source>
</evidence>
<dbReference type="Gene3D" id="3.40.50.150">
    <property type="entry name" value="Vaccinia Virus protein VP39"/>
    <property type="match status" value="1"/>
</dbReference>
<dbReference type="RefSeq" id="WP_049645153.1">
    <property type="nucleotide sequence ID" value="NZ_LFTY01000002.1"/>
</dbReference>
<comment type="caution">
    <text evidence="2">The sequence shown here is derived from an EMBL/GenBank/DDBJ whole genome shotgun (WGS) entry which is preliminary data.</text>
</comment>
<dbReference type="SUPFAM" id="SSF53335">
    <property type="entry name" value="S-adenosyl-L-methionine-dependent methyltransferases"/>
    <property type="match status" value="1"/>
</dbReference>
<keyword evidence="3" id="KW-1185">Reference proteome</keyword>
<dbReference type="Proteomes" id="UP000037178">
    <property type="component" value="Unassembled WGS sequence"/>
</dbReference>
<dbReference type="InterPro" id="IPR041698">
    <property type="entry name" value="Methyltransf_25"/>
</dbReference>
<name>A0A0J9EAS6_9RHOB</name>
<gene>
    <name evidence="2" type="ORF">AIOL_004704</name>
</gene>
<dbReference type="STRING" id="1675527.AIOL_004704"/>
<proteinExistence type="predicted"/>
<dbReference type="AlphaFoldDB" id="A0A0J9EAS6"/>
<dbReference type="CDD" id="cd02440">
    <property type="entry name" value="AdoMet_MTases"/>
    <property type="match status" value="1"/>
</dbReference>
<evidence type="ECO:0000259" key="1">
    <source>
        <dbReference type="Pfam" id="PF13649"/>
    </source>
</evidence>
<dbReference type="PATRIC" id="fig|1675527.3.peg.4938"/>
<evidence type="ECO:0000313" key="3">
    <source>
        <dbReference type="Proteomes" id="UP000037178"/>
    </source>
</evidence>
<reference evidence="2 3" key="1">
    <citation type="submission" date="2015-06" db="EMBL/GenBank/DDBJ databases">
        <title>Draft genome sequence of an Alphaproteobacteria species associated to the Mediterranean sponge Oscarella lobularis.</title>
        <authorList>
            <person name="Jourda C."/>
            <person name="Santini S."/>
            <person name="Claverie J.-M."/>
        </authorList>
    </citation>
    <scope>NUCLEOTIDE SEQUENCE [LARGE SCALE GENOMIC DNA]</scope>
    <source>
        <strain evidence="2">IGS</strain>
    </source>
</reference>
<dbReference type="Pfam" id="PF13649">
    <property type="entry name" value="Methyltransf_25"/>
    <property type="match status" value="1"/>
</dbReference>
<accession>A0A0J9EAS6</accession>
<dbReference type="OrthoDB" id="9807911at2"/>
<dbReference type="EMBL" id="LFTY01000002">
    <property type="protein sequence ID" value="KMW59721.1"/>
    <property type="molecule type" value="Genomic_DNA"/>
</dbReference>
<dbReference type="InterPro" id="IPR029063">
    <property type="entry name" value="SAM-dependent_MTases_sf"/>
</dbReference>
<organism evidence="2 3">
    <name type="scientific">Candidatus Rhodobacter oscarellae</name>
    <dbReference type="NCBI Taxonomy" id="1675527"/>
    <lineage>
        <taxon>Bacteria</taxon>
        <taxon>Pseudomonadati</taxon>
        <taxon>Pseudomonadota</taxon>
        <taxon>Alphaproteobacteria</taxon>
        <taxon>Rhodobacterales</taxon>
        <taxon>Rhodobacter group</taxon>
        <taxon>Rhodobacter</taxon>
    </lineage>
</organism>